<name>E2S8K3_9ACTN</name>
<feature type="region of interest" description="Disordered" evidence="1">
    <location>
        <begin position="29"/>
        <end position="49"/>
    </location>
</feature>
<evidence type="ECO:0000313" key="2">
    <source>
        <dbReference type="EMBL" id="EFQ84508.1"/>
    </source>
</evidence>
<dbReference type="EMBL" id="ACLF03000002">
    <property type="protein sequence ID" value="EFQ84508.1"/>
    <property type="molecule type" value="Genomic_DNA"/>
</dbReference>
<feature type="compositionally biased region" description="Low complexity" evidence="1">
    <location>
        <begin position="29"/>
        <end position="40"/>
    </location>
</feature>
<evidence type="ECO:0000256" key="1">
    <source>
        <dbReference type="SAM" id="MobiDB-lite"/>
    </source>
</evidence>
<keyword evidence="3" id="KW-1185">Reference proteome</keyword>
<protein>
    <submittedName>
        <fullName evidence="2">Uncharacterized protein</fullName>
    </submittedName>
</protein>
<organism evidence="2 3">
    <name type="scientific">Aeromicrobium marinum DSM 15272</name>
    <dbReference type="NCBI Taxonomy" id="585531"/>
    <lineage>
        <taxon>Bacteria</taxon>
        <taxon>Bacillati</taxon>
        <taxon>Actinomycetota</taxon>
        <taxon>Actinomycetes</taxon>
        <taxon>Propionibacteriales</taxon>
        <taxon>Nocardioidaceae</taxon>
        <taxon>Aeromicrobium</taxon>
    </lineage>
</organism>
<sequence>MRVASGSFLALTVAALPGGRVHVFASPRSARPAALRSPARGTRAWAQRG</sequence>
<reference evidence="2" key="1">
    <citation type="submission" date="2010-08" db="EMBL/GenBank/DDBJ databases">
        <authorList>
            <person name="Muzny D."/>
            <person name="Qin X."/>
            <person name="Buhay C."/>
            <person name="Dugan-Rocha S."/>
            <person name="Ding Y."/>
            <person name="Chen G."/>
            <person name="Hawes A."/>
            <person name="Holder M."/>
            <person name="Jhangiani S."/>
            <person name="Johnson A."/>
            <person name="Khan Z."/>
            <person name="Li Z."/>
            <person name="Liu W."/>
            <person name="Liu X."/>
            <person name="Perez L."/>
            <person name="Shen H."/>
            <person name="Wang Q."/>
            <person name="Watt J."/>
            <person name="Xi L."/>
            <person name="Xin Y."/>
            <person name="Zhou J."/>
            <person name="Deng J."/>
            <person name="Jiang H."/>
            <person name="Liu Y."/>
            <person name="Qu J."/>
            <person name="Song X.-Z."/>
            <person name="Zhang L."/>
            <person name="Villasana D."/>
            <person name="Johnson A."/>
            <person name="Liu J."/>
            <person name="Liyanage D."/>
            <person name="Lorensuhewa L."/>
            <person name="Robinson T."/>
            <person name="Song A."/>
            <person name="Song B.-B."/>
            <person name="Dinh H."/>
            <person name="Thornton R."/>
            <person name="Coyle M."/>
            <person name="Francisco L."/>
            <person name="Jackson L."/>
            <person name="Javaid M."/>
            <person name="Korchina V."/>
            <person name="Kovar C."/>
            <person name="Mata R."/>
            <person name="Mathew T."/>
            <person name="Ngo R."/>
            <person name="Nguyen L."/>
            <person name="Nguyen N."/>
            <person name="Okwuonu G."/>
            <person name="Ongeri F."/>
            <person name="Pham C."/>
            <person name="Simmons D."/>
            <person name="Wilczek-Boney K."/>
            <person name="Hale W."/>
            <person name="Jakkamsetti A."/>
            <person name="Pham P."/>
            <person name="Ruth R."/>
            <person name="San Lucas F."/>
            <person name="Warren J."/>
            <person name="Zhang J."/>
            <person name="Zhao Z."/>
            <person name="Zhou C."/>
            <person name="Zhu D."/>
            <person name="Lee S."/>
            <person name="Bess C."/>
            <person name="Blankenburg K."/>
            <person name="Forbes L."/>
            <person name="Fu Q."/>
            <person name="Gubbala S."/>
            <person name="Hirani K."/>
            <person name="Jayaseelan J.C."/>
            <person name="Lara F."/>
            <person name="Munidasa M."/>
            <person name="Palculict T."/>
            <person name="Patil S."/>
            <person name="Pu L.-L."/>
            <person name="Saada N."/>
            <person name="Tang L."/>
            <person name="Weissenberger G."/>
            <person name="Zhu Y."/>
            <person name="Hemphill L."/>
            <person name="Shang Y."/>
            <person name="Youmans B."/>
            <person name="Ayvaz T."/>
            <person name="Ross M."/>
            <person name="Santibanez J."/>
            <person name="Aqrawi P."/>
            <person name="Gross S."/>
            <person name="Joshi V."/>
            <person name="Fowler G."/>
            <person name="Nazareth L."/>
            <person name="Reid J."/>
            <person name="Worley K."/>
            <person name="Petrosino J."/>
            <person name="Highlander S."/>
            <person name="Gibbs R."/>
        </authorList>
    </citation>
    <scope>NUCLEOTIDE SEQUENCE [LARGE SCALE GENOMIC DNA]</scope>
    <source>
        <strain evidence="2">DSM 15272</strain>
    </source>
</reference>
<dbReference type="AlphaFoldDB" id="E2S8K3"/>
<proteinExistence type="predicted"/>
<dbReference type="HOGENOM" id="CLU_3211411_0_0_11"/>
<evidence type="ECO:0000313" key="3">
    <source>
        <dbReference type="Proteomes" id="UP000003111"/>
    </source>
</evidence>
<comment type="caution">
    <text evidence="2">The sequence shown here is derived from an EMBL/GenBank/DDBJ whole genome shotgun (WGS) entry which is preliminary data.</text>
</comment>
<gene>
    <name evidence="2" type="ORF">HMPREF0063_10360</name>
</gene>
<dbReference type="Proteomes" id="UP000003111">
    <property type="component" value="Unassembled WGS sequence"/>
</dbReference>
<dbReference type="STRING" id="585531.HMPREF0063_10360"/>
<accession>E2S8K3</accession>